<evidence type="ECO:0000313" key="3">
    <source>
        <dbReference type="EMBL" id="EFX76742.1"/>
    </source>
</evidence>
<dbReference type="AlphaFoldDB" id="E9GUK6"/>
<dbReference type="InterPro" id="IPR001806">
    <property type="entry name" value="Small_GTPase"/>
</dbReference>
<accession>E9GUK6</accession>
<dbReference type="eggNOG" id="KOG0393">
    <property type="taxonomic scope" value="Eukaryota"/>
</dbReference>
<dbReference type="GO" id="GO:0035099">
    <property type="term" value="P:hemocyte migration"/>
    <property type="evidence" value="ECO:0007669"/>
    <property type="project" value="UniProtKB-ARBA"/>
</dbReference>
<dbReference type="NCBIfam" id="TIGR00231">
    <property type="entry name" value="small_GTP"/>
    <property type="match status" value="1"/>
</dbReference>
<dbReference type="Gene3D" id="3.40.50.300">
    <property type="entry name" value="P-loop containing nucleotide triphosphate hydrolases"/>
    <property type="match status" value="1"/>
</dbReference>
<dbReference type="PANTHER" id="PTHR24072">
    <property type="entry name" value="RHO FAMILY GTPASE"/>
    <property type="match status" value="1"/>
</dbReference>
<keyword evidence="1" id="KW-0547">Nucleotide-binding</keyword>
<evidence type="ECO:0000256" key="2">
    <source>
        <dbReference type="ARBA" id="ARBA00023134"/>
    </source>
</evidence>
<proteinExistence type="predicted"/>
<keyword evidence="4" id="KW-1185">Reference proteome</keyword>
<dbReference type="InterPro" id="IPR027417">
    <property type="entry name" value="P-loop_NTPase"/>
</dbReference>
<keyword evidence="2" id="KW-0342">GTP-binding</keyword>
<dbReference type="GO" id="GO:0003006">
    <property type="term" value="P:developmental process involved in reproduction"/>
    <property type="evidence" value="ECO:0007669"/>
    <property type="project" value="UniProtKB-ARBA"/>
</dbReference>
<dbReference type="KEGG" id="dpx:DAPPUDRAFT_54854"/>
<dbReference type="InterPro" id="IPR005225">
    <property type="entry name" value="Small_GTP-bd"/>
</dbReference>
<protein>
    <submittedName>
        <fullName evidence="3">Uncharacterized protein</fullName>
    </submittedName>
</protein>
<dbReference type="SMART" id="SM00174">
    <property type="entry name" value="RHO"/>
    <property type="match status" value="1"/>
</dbReference>
<dbReference type="GO" id="GO:0007264">
    <property type="term" value="P:small GTPase-mediated signal transduction"/>
    <property type="evidence" value="ECO:0007669"/>
    <property type="project" value="InterPro"/>
</dbReference>
<gene>
    <name evidence="3" type="ORF">DAPPUDRAFT_54854</name>
</gene>
<dbReference type="PROSITE" id="PS51419">
    <property type="entry name" value="RAB"/>
    <property type="match status" value="1"/>
</dbReference>
<evidence type="ECO:0000256" key="1">
    <source>
        <dbReference type="ARBA" id="ARBA00022741"/>
    </source>
</evidence>
<dbReference type="PhylomeDB" id="E9GUK6"/>
<dbReference type="HOGENOM" id="CLU_041217_21_5_1"/>
<dbReference type="GO" id="GO:0035006">
    <property type="term" value="P:melanization defense response"/>
    <property type="evidence" value="ECO:0007669"/>
    <property type="project" value="UniProtKB-ARBA"/>
</dbReference>
<evidence type="ECO:0000313" key="4">
    <source>
        <dbReference type="Proteomes" id="UP000000305"/>
    </source>
</evidence>
<dbReference type="Proteomes" id="UP000000305">
    <property type="component" value="Unassembled WGS sequence"/>
</dbReference>
<name>E9GUK6_DAPPU</name>
<sequence length="105" mass="12444">MIWFIIKNEFPEVHQPTILEEYEKKINVGIDFELWEPSGQIDYNQLRPVLYHDVDVVFICFSIDNPQSLLNISERWIMEVEKECPNVPIVLVGNKKDIWKDIIKG</sequence>
<dbReference type="SUPFAM" id="SSF52540">
    <property type="entry name" value="P-loop containing nucleoside triphosphate hydrolases"/>
    <property type="match status" value="1"/>
</dbReference>
<dbReference type="OMA" id="LNISERW"/>
<organism evidence="3 4">
    <name type="scientific">Daphnia pulex</name>
    <name type="common">Water flea</name>
    <dbReference type="NCBI Taxonomy" id="6669"/>
    <lineage>
        <taxon>Eukaryota</taxon>
        <taxon>Metazoa</taxon>
        <taxon>Ecdysozoa</taxon>
        <taxon>Arthropoda</taxon>
        <taxon>Crustacea</taxon>
        <taxon>Branchiopoda</taxon>
        <taxon>Diplostraca</taxon>
        <taxon>Cladocera</taxon>
        <taxon>Anomopoda</taxon>
        <taxon>Daphniidae</taxon>
        <taxon>Daphnia</taxon>
    </lineage>
</organism>
<dbReference type="Pfam" id="PF00071">
    <property type="entry name" value="Ras"/>
    <property type="match status" value="1"/>
</dbReference>
<reference evidence="3 4" key="1">
    <citation type="journal article" date="2011" name="Science">
        <title>The ecoresponsive genome of Daphnia pulex.</title>
        <authorList>
            <person name="Colbourne J.K."/>
            <person name="Pfrender M.E."/>
            <person name="Gilbert D."/>
            <person name="Thomas W.K."/>
            <person name="Tucker A."/>
            <person name="Oakley T.H."/>
            <person name="Tokishita S."/>
            <person name="Aerts A."/>
            <person name="Arnold G.J."/>
            <person name="Basu M.K."/>
            <person name="Bauer D.J."/>
            <person name="Caceres C.E."/>
            <person name="Carmel L."/>
            <person name="Casola C."/>
            <person name="Choi J.H."/>
            <person name="Detter J.C."/>
            <person name="Dong Q."/>
            <person name="Dusheyko S."/>
            <person name="Eads B.D."/>
            <person name="Frohlich T."/>
            <person name="Geiler-Samerotte K.A."/>
            <person name="Gerlach D."/>
            <person name="Hatcher P."/>
            <person name="Jogdeo S."/>
            <person name="Krijgsveld J."/>
            <person name="Kriventseva E.V."/>
            <person name="Kultz D."/>
            <person name="Laforsch C."/>
            <person name="Lindquist E."/>
            <person name="Lopez J."/>
            <person name="Manak J.R."/>
            <person name="Muller J."/>
            <person name="Pangilinan J."/>
            <person name="Patwardhan R.P."/>
            <person name="Pitluck S."/>
            <person name="Pritham E.J."/>
            <person name="Rechtsteiner A."/>
            <person name="Rho M."/>
            <person name="Rogozin I.B."/>
            <person name="Sakarya O."/>
            <person name="Salamov A."/>
            <person name="Schaack S."/>
            <person name="Shapiro H."/>
            <person name="Shiga Y."/>
            <person name="Skalitzky C."/>
            <person name="Smith Z."/>
            <person name="Souvorov A."/>
            <person name="Sung W."/>
            <person name="Tang Z."/>
            <person name="Tsuchiya D."/>
            <person name="Tu H."/>
            <person name="Vos H."/>
            <person name="Wang M."/>
            <person name="Wolf Y.I."/>
            <person name="Yamagata H."/>
            <person name="Yamada T."/>
            <person name="Ye Y."/>
            <person name="Shaw J.R."/>
            <person name="Andrews J."/>
            <person name="Crease T.J."/>
            <person name="Tang H."/>
            <person name="Lucas S.M."/>
            <person name="Robertson H.M."/>
            <person name="Bork P."/>
            <person name="Koonin E.V."/>
            <person name="Zdobnov E.M."/>
            <person name="Grigoriev I.V."/>
            <person name="Lynch M."/>
            <person name="Boore J.L."/>
        </authorList>
    </citation>
    <scope>NUCLEOTIDE SEQUENCE [LARGE SCALE GENOMIC DNA]</scope>
</reference>
<dbReference type="PROSITE" id="PS51420">
    <property type="entry name" value="RHO"/>
    <property type="match status" value="1"/>
</dbReference>
<dbReference type="GO" id="GO:0003924">
    <property type="term" value="F:GTPase activity"/>
    <property type="evidence" value="ECO:0007669"/>
    <property type="project" value="InterPro"/>
</dbReference>
<dbReference type="EMBL" id="GL732566">
    <property type="protein sequence ID" value="EFX76742.1"/>
    <property type="molecule type" value="Genomic_DNA"/>
</dbReference>
<dbReference type="InParanoid" id="E9GUK6"/>
<dbReference type="InterPro" id="IPR003578">
    <property type="entry name" value="Small_GTPase_Rho"/>
</dbReference>
<dbReference type="GO" id="GO:0001667">
    <property type="term" value="P:ameboidal-type cell migration"/>
    <property type="evidence" value="ECO:0007669"/>
    <property type="project" value="UniProtKB-ARBA"/>
</dbReference>
<dbReference type="OrthoDB" id="8830751at2759"/>
<dbReference type="PRINTS" id="PR00449">
    <property type="entry name" value="RASTRNSFRMNG"/>
</dbReference>
<dbReference type="GO" id="GO:0022412">
    <property type="term" value="P:cellular process involved in reproduction in multicellular organism"/>
    <property type="evidence" value="ECO:0007669"/>
    <property type="project" value="UniProtKB-ARBA"/>
</dbReference>
<dbReference type="STRING" id="6669.E9GUK6"/>
<dbReference type="GO" id="GO:0005525">
    <property type="term" value="F:GTP binding"/>
    <property type="evidence" value="ECO:0007669"/>
    <property type="project" value="UniProtKB-KW"/>
</dbReference>